<feature type="transmembrane region" description="Helical" evidence="2">
    <location>
        <begin position="41"/>
        <end position="61"/>
    </location>
</feature>
<keyword evidence="4" id="KW-1185">Reference proteome</keyword>
<evidence type="ECO:0000313" key="4">
    <source>
        <dbReference type="Proteomes" id="UP001497457"/>
    </source>
</evidence>
<feature type="transmembrane region" description="Helical" evidence="2">
    <location>
        <begin position="81"/>
        <end position="98"/>
    </location>
</feature>
<keyword evidence="2" id="KW-1133">Transmembrane helix</keyword>
<feature type="region of interest" description="Disordered" evidence="1">
    <location>
        <begin position="1"/>
        <end position="23"/>
    </location>
</feature>
<organism evidence="3 4">
    <name type="scientific">Urochloa decumbens</name>
    <dbReference type="NCBI Taxonomy" id="240449"/>
    <lineage>
        <taxon>Eukaryota</taxon>
        <taxon>Viridiplantae</taxon>
        <taxon>Streptophyta</taxon>
        <taxon>Embryophyta</taxon>
        <taxon>Tracheophyta</taxon>
        <taxon>Spermatophyta</taxon>
        <taxon>Magnoliopsida</taxon>
        <taxon>Liliopsida</taxon>
        <taxon>Poales</taxon>
        <taxon>Poaceae</taxon>
        <taxon>PACMAD clade</taxon>
        <taxon>Panicoideae</taxon>
        <taxon>Panicodae</taxon>
        <taxon>Paniceae</taxon>
        <taxon>Melinidinae</taxon>
        <taxon>Urochloa</taxon>
    </lineage>
</organism>
<evidence type="ECO:0000256" key="2">
    <source>
        <dbReference type="SAM" id="Phobius"/>
    </source>
</evidence>
<reference evidence="3 4" key="2">
    <citation type="submission" date="2024-10" db="EMBL/GenBank/DDBJ databases">
        <authorList>
            <person name="Ryan C."/>
        </authorList>
    </citation>
    <scope>NUCLEOTIDE SEQUENCE [LARGE SCALE GENOMIC DNA]</scope>
</reference>
<name>A0ABC9BG33_9POAL</name>
<accession>A0ABC9BG33</accession>
<feature type="transmembrane region" description="Helical" evidence="2">
    <location>
        <begin position="165"/>
        <end position="186"/>
    </location>
</feature>
<gene>
    <name evidence="3" type="ORF">URODEC1_LOCUS63936</name>
</gene>
<feature type="transmembrane region" description="Helical" evidence="2">
    <location>
        <begin position="133"/>
        <end position="153"/>
    </location>
</feature>
<protein>
    <submittedName>
        <fullName evidence="3">Uncharacterized protein</fullName>
    </submittedName>
</protein>
<dbReference type="Proteomes" id="UP001497457">
    <property type="component" value="Chromosome 25rd"/>
</dbReference>
<evidence type="ECO:0000256" key="1">
    <source>
        <dbReference type="SAM" id="MobiDB-lite"/>
    </source>
</evidence>
<sequence length="203" mass="21412">MEGTGAAAAATPPQALVPAPPARRGAGAAAPRGRLELAADALVCCFTGAMLVCFASCAAFMAARRACGRGSRAAAVAEELFLWSLLVGALLLPLADLAQQLLELFRRRNNEARVAPQVGGGARGRQDALRRSGTAPVFFVSFMCMNVGLLMRTPAPAKDSYMATAGYIVGDVGCFLHSVAFCFVLYQELLVQLRSIYAKLKED</sequence>
<keyword evidence="2" id="KW-0812">Transmembrane</keyword>
<proteinExistence type="predicted"/>
<evidence type="ECO:0000313" key="3">
    <source>
        <dbReference type="EMBL" id="CAL4998678.1"/>
    </source>
</evidence>
<keyword evidence="2" id="KW-0472">Membrane</keyword>
<dbReference type="EMBL" id="OZ075135">
    <property type="protein sequence ID" value="CAL4998678.1"/>
    <property type="molecule type" value="Genomic_DNA"/>
</dbReference>
<reference evidence="4" key="1">
    <citation type="submission" date="2024-06" db="EMBL/GenBank/DDBJ databases">
        <authorList>
            <person name="Ryan C."/>
        </authorList>
    </citation>
    <scope>NUCLEOTIDE SEQUENCE [LARGE SCALE GENOMIC DNA]</scope>
</reference>
<dbReference type="AlphaFoldDB" id="A0ABC9BG33"/>